<dbReference type="Gene3D" id="3.20.19.10">
    <property type="entry name" value="Aconitase, domain 4"/>
    <property type="match status" value="1"/>
</dbReference>
<proteinExistence type="inferred from homology"/>
<dbReference type="GO" id="GO:0047456">
    <property type="term" value="F:2-methylisocitrate dehydratase activity"/>
    <property type="evidence" value="ECO:0007669"/>
    <property type="project" value="UniProtKB-EC"/>
</dbReference>
<keyword evidence="7" id="KW-1185">Reference proteome</keyword>
<comment type="cofactor">
    <cofactor evidence="1">
        <name>[4Fe-4S] cluster</name>
        <dbReference type="ChEBI" id="CHEBI:49883"/>
    </cofactor>
</comment>
<dbReference type="Gene3D" id="6.10.190.10">
    <property type="match status" value="1"/>
</dbReference>
<dbReference type="AlphaFoldDB" id="A0A5C2H7N9"/>
<dbReference type="GO" id="GO:0046872">
    <property type="term" value="F:metal ion binding"/>
    <property type="evidence" value="ECO:0007669"/>
    <property type="project" value="UniProtKB-KW"/>
</dbReference>
<dbReference type="InterPro" id="IPR036008">
    <property type="entry name" value="Aconitase_4Fe-4S_dom"/>
</dbReference>
<dbReference type="PRINTS" id="PR00415">
    <property type="entry name" value="ACONITASE"/>
</dbReference>
<dbReference type="PANTHER" id="PTHR11670">
    <property type="entry name" value="ACONITASE/IRON-RESPONSIVE ELEMENT FAMILY MEMBER"/>
    <property type="match status" value="1"/>
</dbReference>
<organism evidence="6 7">
    <name type="scientific">Malaciobacter pacificus</name>
    <dbReference type="NCBI Taxonomy" id="1080223"/>
    <lineage>
        <taxon>Bacteria</taxon>
        <taxon>Pseudomonadati</taxon>
        <taxon>Campylobacterota</taxon>
        <taxon>Epsilonproteobacteria</taxon>
        <taxon>Campylobacterales</taxon>
        <taxon>Arcobacteraceae</taxon>
        <taxon>Malaciobacter</taxon>
    </lineage>
</organism>
<dbReference type="EC" id="4.2.1.99" evidence="6"/>
<dbReference type="Pfam" id="PF00330">
    <property type="entry name" value="Aconitase"/>
    <property type="match status" value="1"/>
</dbReference>
<evidence type="ECO:0000256" key="5">
    <source>
        <dbReference type="ARBA" id="ARBA00023014"/>
    </source>
</evidence>
<accession>A0A5C2H7N9</accession>
<dbReference type="NCBIfam" id="NF006757">
    <property type="entry name" value="PRK09277.1"/>
    <property type="match status" value="1"/>
</dbReference>
<dbReference type="EMBL" id="CP035928">
    <property type="protein sequence ID" value="QEP34349.1"/>
    <property type="molecule type" value="Genomic_DNA"/>
</dbReference>
<keyword evidence="6" id="KW-0456">Lyase</keyword>
<dbReference type="InterPro" id="IPR015931">
    <property type="entry name" value="Acnase/IPM_dHydase_lsu_aba_1/3"/>
</dbReference>
<dbReference type="SUPFAM" id="SSF52016">
    <property type="entry name" value="LeuD/IlvD-like"/>
    <property type="match status" value="1"/>
</dbReference>
<dbReference type="Pfam" id="PF00694">
    <property type="entry name" value="Aconitase_C"/>
    <property type="match status" value="1"/>
</dbReference>
<dbReference type="SUPFAM" id="SSF53732">
    <property type="entry name" value="Aconitase iron-sulfur domain"/>
    <property type="match status" value="1"/>
</dbReference>
<keyword evidence="3" id="KW-0479">Metal-binding</keyword>
<dbReference type="Proteomes" id="UP000322726">
    <property type="component" value="Chromosome"/>
</dbReference>
<dbReference type="KEGG" id="apai:APAC_1230"/>
<dbReference type="Gene3D" id="3.30.499.10">
    <property type="entry name" value="Aconitase, domain 3"/>
    <property type="match status" value="2"/>
</dbReference>
<evidence type="ECO:0000256" key="1">
    <source>
        <dbReference type="ARBA" id="ARBA00001966"/>
    </source>
</evidence>
<evidence type="ECO:0000256" key="3">
    <source>
        <dbReference type="ARBA" id="ARBA00022723"/>
    </source>
</evidence>
<reference evidence="7" key="2">
    <citation type="submission" date="2019-09" db="EMBL/GenBank/DDBJ databases">
        <title>Complete genome sequencing of four Arcobacter species reveals a diverse suite of mobile elements.</title>
        <authorList>
            <person name="On S.L.W."/>
            <person name="Miller W.G."/>
            <person name="Biggs P."/>
            <person name="Cornelius A."/>
            <person name="Vandamme P."/>
        </authorList>
    </citation>
    <scope>NUCLEOTIDE SEQUENCE [LARGE SCALE GENOMIC DNA]</scope>
    <source>
        <strain evidence="7">LMG 26638</strain>
    </source>
</reference>
<comment type="similarity">
    <text evidence="2">Belongs to the aconitase/IPM isomerase family.</text>
</comment>
<name>A0A5C2H7N9_9BACT</name>
<dbReference type="GO" id="GO:0051536">
    <property type="term" value="F:iron-sulfur cluster binding"/>
    <property type="evidence" value="ECO:0007669"/>
    <property type="project" value="UniProtKB-KW"/>
</dbReference>
<dbReference type="InterPro" id="IPR006249">
    <property type="entry name" value="Aconitase/IRP2"/>
</dbReference>
<reference evidence="6 7" key="3">
    <citation type="submission" date="2019-09" db="EMBL/GenBank/DDBJ databases">
        <title>Taxonomic note: a critical rebuttal of the proposed division of the genus Arcobacter into six genera, emended descriptions of Arcobacter anaerophilus and the genus Arcobacter, and an assessment of genus-level boundaries for Epsilonproteobacteria using in silico genomic comparator tools.</title>
        <authorList>
            <person name="On S.L.W."/>
            <person name="Miller W.G."/>
            <person name="Biggs P."/>
            <person name="Cornelius A."/>
            <person name="Vandamme P."/>
        </authorList>
    </citation>
    <scope>NUCLEOTIDE SEQUENCE [LARGE SCALE GENOMIC DNA]</scope>
    <source>
        <strain evidence="6 7">LMG 26638</strain>
    </source>
</reference>
<evidence type="ECO:0000313" key="7">
    <source>
        <dbReference type="Proteomes" id="UP000322726"/>
    </source>
</evidence>
<dbReference type="InterPro" id="IPR001030">
    <property type="entry name" value="Acoase/IPM_deHydtase_lsu_aba"/>
</dbReference>
<evidence type="ECO:0000256" key="2">
    <source>
        <dbReference type="ARBA" id="ARBA00007185"/>
    </source>
</evidence>
<protein>
    <submittedName>
        <fullName evidence="6">Aconitate hydratase 1</fullName>
        <ecNumber evidence="6">4.2.1.99</ecNumber>
    </submittedName>
</protein>
<dbReference type="InterPro" id="IPR000573">
    <property type="entry name" value="AconitaseA/IPMdHydase_ssu_swvl"/>
</dbReference>
<gene>
    <name evidence="6" type="primary">acnA</name>
    <name evidence="6" type="ORF">APAC_1230</name>
</gene>
<keyword evidence="4" id="KW-0408">Iron</keyword>
<sequence>MNRYINNFKFGDNTFYYCDLKRIFNDYPALEKLPNCLKILLEVNLRTCEENNINKVIDIFISKIKNKKIVFEPTRIIMQDLSAIPILIDLATMRDQAENFGVDLKKVNPQIMVDLVVDHSLNIEKTSSFDSVEINLENEIKRNSERYKFIKWASSQFENLSVVPPGFGISHQVNLEYLSTMINIKEIEDKFFIFPECIVGTDLHTSMVNALGILAWEVGEMESQSIMFGLNSPFYLPKVTGIKIEGKLQSGITINDVVLSLTKFINEQETHQEFVEFFGEGVKELSLEDRAAISNMANEYNVAVSFFGVDDNTIAYIEKTRGVDASFIKEYFKLQDMYNKYEDFDFDEVLEFDLSQVKSVVAGPSRSEEKVLVNKVPSKLKSFKRGNLLKANDIVLASITSCLSTSNPSLIIQAGLLIKNAIEFGLEINPNIKKIFTPGSHSVTSYLKHLDLLKFFEYVGFNISGYGCVSCIGNSGKLLPGIEEEIVNYDLDVSSVSSGNRNFKENSNPLIKSNWLMSPALVIAYCFKGTINCNIIDDEIAKGVYLKDIWPSNKELNEYLKKIQSDIYLKSYNNLFLGNIYWQSLDIATTAKYEWDDDSTYIHSSLSFKNLDLEKIEIKNARVLAVLGDNILNEDISAIGKIKEDSLAGQYLLSKNIKSNELDTFENRKGNIDLMIRGILSSPNLENLLISPKKGSLTRDFQTKEIVGIFEYCEKMKKMNIPLVLFAGENFGGGVVRDWASRGLSLLGVKAIIAKSFDHSFKTNLVRVGVLPLEFDKEGLENIELTGDELISIKRRNLIPNEKIELNILKKGLNKTLVLRSKLENLQEVEFYRNGGVLSYILKHL</sequence>
<dbReference type="InterPro" id="IPR015928">
    <property type="entry name" value="Aconitase/3IPM_dehydase_swvl"/>
</dbReference>
<dbReference type="RefSeq" id="WP_170170128.1">
    <property type="nucleotide sequence ID" value="NZ_BMEF01000008.1"/>
</dbReference>
<evidence type="ECO:0000256" key="4">
    <source>
        <dbReference type="ARBA" id="ARBA00023004"/>
    </source>
</evidence>
<reference evidence="6 7" key="1">
    <citation type="submission" date="2019-09" db="EMBL/GenBank/DDBJ databases">
        <title>Complete genome sequencing of four Arcobacter species reveals a diverse suite of mobile elements.</title>
        <authorList>
            <person name="Miller W.G."/>
            <person name="Yee E."/>
            <person name="Bono J.L."/>
        </authorList>
    </citation>
    <scope>NUCLEOTIDE SEQUENCE [LARGE SCALE GENOMIC DNA]</scope>
    <source>
        <strain evidence="6 7">LMG 26638</strain>
    </source>
</reference>
<evidence type="ECO:0000313" key="6">
    <source>
        <dbReference type="EMBL" id="QEP34349.1"/>
    </source>
</evidence>
<keyword evidence="5" id="KW-0411">Iron-sulfur</keyword>